<evidence type="ECO:0000313" key="4">
    <source>
        <dbReference type="Proteomes" id="UP000193144"/>
    </source>
</evidence>
<keyword evidence="2" id="KW-0812">Transmembrane</keyword>
<feature type="region of interest" description="Disordered" evidence="1">
    <location>
        <begin position="169"/>
        <end position="190"/>
    </location>
</feature>
<dbReference type="EMBL" id="MCFA01000004">
    <property type="protein sequence ID" value="ORY18933.1"/>
    <property type="molecule type" value="Genomic_DNA"/>
</dbReference>
<evidence type="ECO:0000313" key="3">
    <source>
        <dbReference type="EMBL" id="ORY18933.1"/>
    </source>
</evidence>
<keyword evidence="2" id="KW-1133">Transmembrane helix</keyword>
<gene>
    <name evidence="3" type="ORF">BCR34DRAFT_582507</name>
</gene>
<protein>
    <submittedName>
        <fullName evidence="3">Uncharacterized protein</fullName>
    </submittedName>
</protein>
<feature type="compositionally biased region" description="Polar residues" evidence="1">
    <location>
        <begin position="222"/>
        <end position="234"/>
    </location>
</feature>
<feature type="region of interest" description="Disordered" evidence="1">
    <location>
        <begin position="205"/>
        <end position="344"/>
    </location>
</feature>
<feature type="compositionally biased region" description="Polar residues" evidence="1">
    <location>
        <begin position="325"/>
        <end position="342"/>
    </location>
</feature>
<dbReference type="Proteomes" id="UP000193144">
    <property type="component" value="Unassembled WGS sequence"/>
</dbReference>
<reference evidence="3 4" key="1">
    <citation type="submission" date="2016-07" db="EMBL/GenBank/DDBJ databases">
        <title>Pervasive Adenine N6-methylation of Active Genes in Fungi.</title>
        <authorList>
            <consortium name="DOE Joint Genome Institute"/>
            <person name="Mondo S.J."/>
            <person name="Dannebaum R.O."/>
            <person name="Kuo R.C."/>
            <person name="Labutti K."/>
            <person name="Haridas S."/>
            <person name="Kuo A."/>
            <person name="Salamov A."/>
            <person name="Ahrendt S.R."/>
            <person name="Lipzen A."/>
            <person name="Sullivan W."/>
            <person name="Andreopoulos W.B."/>
            <person name="Clum A."/>
            <person name="Lindquist E."/>
            <person name="Daum C."/>
            <person name="Ramamoorthy G.K."/>
            <person name="Gryganskyi A."/>
            <person name="Culley D."/>
            <person name="Magnuson J.K."/>
            <person name="James T.Y."/>
            <person name="O'Malley M.A."/>
            <person name="Stajich J.E."/>
            <person name="Spatafora J.W."/>
            <person name="Visel A."/>
            <person name="Grigoriev I.V."/>
        </authorList>
    </citation>
    <scope>NUCLEOTIDE SEQUENCE [LARGE SCALE GENOMIC DNA]</scope>
    <source>
        <strain evidence="3 4">CBS 115471</strain>
    </source>
</reference>
<feature type="compositionally biased region" description="Basic and acidic residues" evidence="1">
    <location>
        <begin position="205"/>
        <end position="219"/>
    </location>
</feature>
<feature type="compositionally biased region" description="Pro residues" evidence="1">
    <location>
        <begin position="239"/>
        <end position="256"/>
    </location>
</feature>
<sequence>MDMDLTSVVIVTATEYFTVSPGAPVTAIPSNSPKTPAVFSPTPVVSSVLSSVTSHSITPLPSSFVHPTSSHASNATMGLANEKHVDNTIPIVALITICIVLLAYMVIFGLLIFGYTRGSCERCKRLEDKIKDMRGEKTKDITVEMVQARMSELEEARIAAGGMPGEEFRKRHSAHPDAYGPEQEPEVNGHKTLWPVIRATLFPWKSKETEGSSEKKELENYDGQQTTRNVSPLSVTPPRTIPSPHPSIPSALPHPPARAHHGDNNQPCRRHILSELWDTPQPPSPPPKPIPNHPADRPRRGYRDTNGQFHSFVEDYPGGFRWPHQRSSQTGATSRSPQTNISPVMGNVLFDDREAERYREANATASEGGPDAECHRAQAKIHYDRMLARRALDGSWTSDALDFETWLGEQAGAGQGPPHPDRFAQYDAEVATHKPKKPGLVDKAKAWWKGT</sequence>
<keyword evidence="2" id="KW-0472">Membrane</keyword>
<keyword evidence="4" id="KW-1185">Reference proteome</keyword>
<comment type="caution">
    <text evidence="3">The sequence shown here is derived from an EMBL/GenBank/DDBJ whole genome shotgun (WGS) entry which is preliminary data.</text>
</comment>
<dbReference type="AlphaFoldDB" id="A0A1Y2A8T6"/>
<dbReference type="OrthoDB" id="10649131at2759"/>
<feature type="transmembrane region" description="Helical" evidence="2">
    <location>
        <begin position="91"/>
        <end position="115"/>
    </location>
</feature>
<evidence type="ECO:0000256" key="2">
    <source>
        <dbReference type="SAM" id="Phobius"/>
    </source>
</evidence>
<name>A0A1Y2A8T6_9PLEO</name>
<accession>A0A1Y2A8T6</accession>
<feature type="compositionally biased region" description="Pro residues" evidence="1">
    <location>
        <begin position="280"/>
        <end position="292"/>
    </location>
</feature>
<organism evidence="3 4">
    <name type="scientific">Clohesyomyces aquaticus</name>
    <dbReference type="NCBI Taxonomy" id="1231657"/>
    <lineage>
        <taxon>Eukaryota</taxon>
        <taxon>Fungi</taxon>
        <taxon>Dikarya</taxon>
        <taxon>Ascomycota</taxon>
        <taxon>Pezizomycotina</taxon>
        <taxon>Dothideomycetes</taxon>
        <taxon>Pleosporomycetidae</taxon>
        <taxon>Pleosporales</taxon>
        <taxon>Lindgomycetaceae</taxon>
        <taxon>Clohesyomyces</taxon>
    </lineage>
</organism>
<feature type="compositionally biased region" description="Basic and acidic residues" evidence="1">
    <location>
        <begin position="294"/>
        <end position="303"/>
    </location>
</feature>
<evidence type="ECO:0000256" key="1">
    <source>
        <dbReference type="SAM" id="MobiDB-lite"/>
    </source>
</evidence>
<proteinExistence type="predicted"/>